<organism evidence="2">
    <name type="scientific">Dissoconium aciculare CBS 342.82</name>
    <dbReference type="NCBI Taxonomy" id="1314786"/>
    <lineage>
        <taxon>Eukaryota</taxon>
        <taxon>Fungi</taxon>
        <taxon>Dikarya</taxon>
        <taxon>Ascomycota</taxon>
        <taxon>Pezizomycotina</taxon>
        <taxon>Dothideomycetes</taxon>
        <taxon>Dothideomycetidae</taxon>
        <taxon>Mycosphaerellales</taxon>
        <taxon>Dissoconiaceae</taxon>
        <taxon>Dissoconium</taxon>
    </lineage>
</organism>
<dbReference type="GeneID" id="54359803"/>
<dbReference type="RefSeq" id="XP_033455497.1">
    <property type="nucleotide sequence ID" value="XM_033602003.1"/>
</dbReference>
<dbReference type="Proteomes" id="UP000504637">
    <property type="component" value="Unplaced"/>
</dbReference>
<gene>
    <name evidence="2" type="ORF">K489DRAFT_327617</name>
</gene>
<reference evidence="2" key="2">
    <citation type="submission" date="2020-04" db="EMBL/GenBank/DDBJ databases">
        <authorList>
            <consortium name="NCBI Genome Project"/>
        </authorList>
    </citation>
    <scope>NUCLEOTIDE SEQUENCE</scope>
    <source>
        <strain evidence="2">CBS 342.82</strain>
    </source>
</reference>
<keyword evidence="1" id="KW-1185">Reference proteome</keyword>
<protein>
    <submittedName>
        <fullName evidence="2">Uncharacterized protein</fullName>
    </submittedName>
</protein>
<proteinExistence type="predicted"/>
<evidence type="ECO:0000313" key="1">
    <source>
        <dbReference type="Proteomes" id="UP000504637"/>
    </source>
</evidence>
<feature type="non-terminal residue" evidence="2">
    <location>
        <position position="1"/>
    </location>
</feature>
<dbReference type="OrthoDB" id="3868412at2759"/>
<name>A0A6J3LRK1_9PEZI</name>
<sequence length="97" mass="11322">TYGHRQLRTRDPVRSPIFKQLTARLVLRWVTTWESLVLYVLHLFALSALGKHLCSSVRSPMVSQNGTSFAYMSIVHFRDAAIYRILPSWFVRTLLSW</sequence>
<reference evidence="2" key="3">
    <citation type="submission" date="2025-08" db="UniProtKB">
        <authorList>
            <consortium name="RefSeq"/>
        </authorList>
    </citation>
    <scope>IDENTIFICATION</scope>
    <source>
        <strain evidence="2">CBS 342.82</strain>
    </source>
</reference>
<reference evidence="2" key="1">
    <citation type="submission" date="2020-01" db="EMBL/GenBank/DDBJ databases">
        <authorList>
            <consortium name="DOE Joint Genome Institute"/>
            <person name="Haridas S."/>
            <person name="Albert R."/>
            <person name="Binder M."/>
            <person name="Bloem J."/>
            <person name="Labutti K."/>
            <person name="Salamov A."/>
            <person name="Andreopoulos B."/>
            <person name="Baker S.E."/>
            <person name="Barry K."/>
            <person name="Bills G."/>
            <person name="Bluhm B.H."/>
            <person name="Cannon C."/>
            <person name="Castanera R."/>
            <person name="Culley D.E."/>
            <person name="Daum C."/>
            <person name="Ezra D."/>
            <person name="Gonzalez J.B."/>
            <person name="Henrissat B."/>
            <person name="Kuo A."/>
            <person name="Liang C."/>
            <person name="Lipzen A."/>
            <person name="Lutzoni F."/>
            <person name="Magnuson J."/>
            <person name="Mondo S."/>
            <person name="Nolan M."/>
            <person name="Ohm R."/>
            <person name="Pangilinan J."/>
            <person name="Park H.-J."/>
            <person name="Ramirez L."/>
            <person name="Alfaro M."/>
            <person name="Sun H."/>
            <person name="Tritt A."/>
            <person name="Yoshinaga Y."/>
            <person name="Zwiers L.-H."/>
            <person name="Turgeon B.G."/>
            <person name="Goodwin S.B."/>
            <person name="Spatafora J.W."/>
            <person name="Crous P.W."/>
            <person name="Grigoriev I.V."/>
        </authorList>
    </citation>
    <scope>NUCLEOTIDE SEQUENCE</scope>
    <source>
        <strain evidence="2">CBS 342.82</strain>
    </source>
</reference>
<accession>A0A6J3LRK1</accession>
<evidence type="ECO:0000313" key="2">
    <source>
        <dbReference type="RefSeq" id="XP_033455497.1"/>
    </source>
</evidence>
<dbReference type="AlphaFoldDB" id="A0A6J3LRK1"/>